<dbReference type="Proteomes" id="UP000326877">
    <property type="component" value="Unassembled WGS sequence"/>
</dbReference>
<dbReference type="AlphaFoldDB" id="A0A5N7BYB3"/>
<keyword evidence="1" id="KW-0812">Transmembrane</keyword>
<organism evidence="2">
    <name type="scientific">Petromyces alliaceus</name>
    <name type="common">Aspergillus alliaceus</name>
    <dbReference type="NCBI Taxonomy" id="209559"/>
    <lineage>
        <taxon>Eukaryota</taxon>
        <taxon>Fungi</taxon>
        <taxon>Dikarya</taxon>
        <taxon>Ascomycota</taxon>
        <taxon>Pezizomycotina</taxon>
        <taxon>Eurotiomycetes</taxon>
        <taxon>Eurotiomycetidae</taxon>
        <taxon>Eurotiales</taxon>
        <taxon>Aspergillaceae</taxon>
        <taxon>Aspergillus</taxon>
        <taxon>Aspergillus subgen. Circumdati</taxon>
    </lineage>
</organism>
<protein>
    <submittedName>
        <fullName evidence="2">Uncharacterized protein</fullName>
    </submittedName>
</protein>
<evidence type="ECO:0000313" key="2">
    <source>
        <dbReference type="EMBL" id="KAE8386487.1"/>
    </source>
</evidence>
<dbReference type="EMBL" id="ML735310">
    <property type="protein sequence ID" value="KAE8386487.1"/>
    <property type="molecule type" value="Genomic_DNA"/>
</dbReference>
<feature type="transmembrane region" description="Helical" evidence="1">
    <location>
        <begin position="41"/>
        <end position="60"/>
    </location>
</feature>
<sequence>MDADESQVLFNNRTIVKRKSCMVTELTRCDLPYCRAGLRCLLRRLSIAFLLLILVLRGYCRCPYRDTRFGGILFGTSLLSI</sequence>
<gene>
    <name evidence="2" type="ORF">BDV23DRAFT_163109</name>
</gene>
<keyword evidence="1" id="KW-1133">Transmembrane helix</keyword>
<keyword evidence="1" id="KW-0472">Membrane</keyword>
<reference evidence="2" key="1">
    <citation type="submission" date="2019-04" db="EMBL/GenBank/DDBJ databases">
        <title>Friends and foes A comparative genomics studyof 23 Aspergillus species from section Flavi.</title>
        <authorList>
            <consortium name="DOE Joint Genome Institute"/>
            <person name="Kjaerbolling I."/>
            <person name="Vesth T."/>
            <person name="Frisvad J.C."/>
            <person name="Nybo J.L."/>
            <person name="Theobald S."/>
            <person name="Kildgaard S."/>
            <person name="Isbrandt T."/>
            <person name="Kuo A."/>
            <person name="Sato A."/>
            <person name="Lyhne E.K."/>
            <person name="Kogle M.E."/>
            <person name="Wiebenga A."/>
            <person name="Kun R.S."/>
            <person name="Lubbers R.J."/>
            <person name="Makela M.R."/>
            <person name="Barry K."/>
            <person name="Chovatia M."/>
            <person name="Clum A."/>
            <person name="Daum C."/>
            <person name="Haridas S."/>
            <person name="He G."/>
            <person name="LaButti K."/>
            <person name="Lipzen A."/>
            <person name="Mondo S."/>
            <person name="Riley R."/>
            <person name="Salamov A."/>
            <person name="Simmons B.A."/>
            <person name="Magnuson J.K."/>
            <person name="Henrissat B."/>
            <person name="Mortensen U.H."/>
            <person name="Larsen T.O."/>
            <person name="Devries R.P."/>
            <person name="Grigoriev I.V."/>
            <person name="Machida M."/>
            <person name="Baker S.E."/>
            <person name="Andersen M.R."/>
        </authorList>
    </citation>
    <scope>NUCLEOTIDE SEQUENCE [LARGE SCALE GENOMIC DNA]</scope>
    <source>
        <strain evidence="2">IBT 14317</strain>
    </source>
</reference>
<name>A0A5N7BYB3_PETAA</name>
<evidence type="ECO:0000256" key="1">
    <source>
        <dbReference type="SAM" id="Phobius"/>
    </source>
</evidence>
<proteinExistence type="predicted"/>
<accession>A0A5N7BYB3</accession>